<evidence type="ECO:0000256" key="2">
    <source>
        <dbReference type="ARBA" id="ARBA00040976"/>
    </source>
</evidence>
<dbReference type="GO" id="GO:0012505">
    <property type="term" value="C:endomembrane system"/>
    <property type="evidence" value="ECO:0007669"/>
    <property type="project" value="TreeGrafter"/>
</dbReference>
<dbReference type="AlphaFoldDB" id="A0A1X2IK89"/>
<sequence length="385" mass="44517">MDQIKLLALCFILFTGIILAHDNHQKSQFVLELSQKLKASDIISAHSHVDETNIHDKQFGNGDLLAYVTPWNNKGYEVVKKFKGKFDYVSPVWYDVQRNSGEHMIIGEHNVDEHWMEQIRYQTDSGYMAGLIVPRFQFLNWQVSDYQGFISDTEEQKRLSQLIVAQTRKHDFDGIVLECGFPVPLMTFVKSLADDLHQIEKQLILVLPPFRKGYQPMVDANAFAMLSTFVDRFSLMTYDYSSYLPNGGPNAPTDWIVDNIEELTNKSNRHQLLVGLNLYAMSYLPPQPPQPLLMQQVLEKLTISPDTLNDDDDDENSESNIIINWDKESEEHHFEDLDEDGIMQGTIWMPSIKSLQRRIHLAEDYQVGLSLWEVGQGLDYFYELF</sequence>
<feature type="domain" description="GH18" evidence="4">
    <location>
        <begin position="62"/>
        <end position="385"/>
    </location>
</feature>
<dbReference type="GO" id="GO:0070492">
    <property type="term" value="F:oligosaccharide binding"/>
    <property type="evidence" value="ECO:0007669"/>
    <property type="project" value="TreeGrafter"/>
</dbReference>
<accession>A0A1X2IK89</accession>
<dbReference type="PANTHER" id="PTHR46066">
    <property type="entry name" value="CHITINASE DOMAIN-CONTAINING PROTEIN 1 FAMILY MEMBER"/>
    <property type="match status" value="1"/>
</dbReference>
<dbReference type="PANTHER" id="PTHR46066:SF2">
    <property type="entry name" value="CHITINASE DOMAIN-CONTAINING PROTEIN 1"/>
    <property type="match status" value="1"/>
</dbReference>
<feature type="signal peptide" evidence="3">
    <location>
        <begin position="1"/>
        <end position="20"/>
    </location>
</feature>
<evidence type="ECO:0000313" key="6">
    <source>
        <dbReference type="Proteomes" id="UP000193560"/>
    </source>
</evidence>
<feature type="chain" id="PRO_5010884789" description="Chitinase domain-containing protein 1" evidence="3">
    <location>
        <begin position="21"/>
        <end position="385"/>
    </location>
</feature>
<dbReference type="Gene3D" id="3.20.20.80">
    <property type="entry name" value="Glycosidases"/>
    <property type="match status" value="1"/>
</dbReference>
<dbReference type="STRING" id="90262.A0A1X2IK89"/>
<dbReference type="EMBL" id="MCGE01000009">
    <property type="protein sequence ID" value="ORZ17966.1"/>
    <property type="molecule type" value="Genomic_DNA"/>
</dbReference>
<dbReference type="OrthoDB" id="10254444at2759"/>
<dbReference type="SMART" id="SM00636">
    <property type="entry name" value="Glyco_18"/>
    <property type="match status" value="1"/>
</dbReference>
<evidence type="ECO:0000256" key="3">
    <source>
        <dbReference type="SAM" id="SignalP"/>
    </source>
</evidence>
<dbReference type="SUPFAM" id="SSF51445">
    <property type="entry name" value="(Trans)glycosidases"/>
    <property type="match status" value="1"/>
</dbReference>
<evidence type="ECO:0000313" key="5">
    <source>
        <dbReference type="EMBL" id="ORZ17966.1"/>
    </source>
</evidence>
<comment type="similarity">
    <text evidence="1">Belongs to the glycosyl hydrolase 18 family.</text>
</comment>
<dbReference type="Proteomes" id="UP000193560">
    <property type="component" value="Unassembled WGS sequence"/>
</dbReference>
<dbReference type="InterPro" id="IPR017853">
    <property type="entry name" value="GH"/>
</dbReference>
<dbReference type="Gene3D" id="3.10.50.10">
    <property type="match status" value="1"/>
</dbReference>
<dbReference type="PROSITE" id="PS51910">
    <property type="entry name" value="GH18_2"/>
    <property type="match status" value="1"/>
</dbReference>
<evidence type="ECO:0000259" key="4">
    <source>
        <dbReference type="PROSITE" id="PS51910"/>
    </source>
</evidence>
<gene>
    <name evidence="5" type="ORF">BCR42DRAFT_373429</name>
</gene>
<keyword evidence="5" id="KW-0378">Hydrolase</keyword>
<keyword evidence="3" id="KW-0732">Signal</keyword>
<dbReference type="InterPro" id="IPR029070">
    <property type="entry name" value="Chitinase_insertion_sf"/>
</dbReference>
<protein>
    <recommendedName>
        <fullName evidence="2">Chitinase domain-containing protein 1</fullName>
    </recommendedName>
</protein>
<dbReference type="InterPro" id="IPR001223">
    <property type="entry name" value="Glyco_hydro18_cat"/>
</dbReference>
<keyword evidence="6" id="KW-1185">Reference proteome</keyword>
<evidence type="ECO:0000256" key="1">
    <source>
        <dbReference type="ARBA" id="ARBA00009336"/>
    </source>
</evidence>
<proteinExistence type="inferred from homology"/>
<organism evidence="5 6">
    <name type="scientific">Absidia repens</name>
    <dbReference type="NCBI Taxonomy" id="90262"/>
    <lineage>
        <taxon>Eukaryota</taxon>
        <taxon>Fungi</taxon>
        <taxon>Fungi incertae sedis</taxon>
        <taxon>Mucoromycota</taxon>
        <taxon>Mucoromycotina</taxon>
        <taxon>Mucoromycetes</taxon>
        <taxon>Mucorales</taxon>
        <taxon>Cunninghamellaceae</taxon>
        <taxon>Absidia</taxon>
    </lineage>
</organism>
<dbReference type="GO" id="GO:0005975">
    <property type="term" value="P:carbohydrate metabolic process"/>
    <property type="evidence" value="ECO:0007669"/>
    <property type="project" value="InterPro"/>
</dbReference>
<name>A0A1X2IK89_9FUNG</name>
<dbReference type="GO" id="GO:0016787">
    <property type="term" value="F:hydrolase activity"/>
    <property type="evidence" value="ECO:0007669"/>
    <property type="project" value="UniProtKB-KW"/>
</dbReference>
<reference evidence="5 6" key="1">
    <citation type="submission" date="2016-07" db="EMBL/GenBank/DDBJ databases">
        <title>Pervasive Adenine N6-methylation of Active Genes in Fungi.</title>
        <authorList>
            <consortium name="DOE Joint Genome Institute"/>
            <person name="Mondo S.J."/>
            <person name="Dannebaum R.O."/>
            <person name="Kuo R.C."/>
            <person name="Labutti K."/>
            <person name="Haridas S."/>
            <person name="Kuo A."/>
            <person name="Salamov A."/>
            <person name="Ahrendt S.R."/>
            <person name="Lipzen A."/>
            <person name="Sullivan W."/>
            <person name="Andreopoulos W.B."/>
            <person name="Clum A."/>
            <person name="Lindquist E."/>
            <person name="Daum C."/>
            <person name="Ramamoorthy G.K."/>
            <person name="Gryganskyi A."/>
            <person name="Culley D."/>
            <person name="Magnuson J.K."/>
            <person name="James T.Y."/>
            <person name="O'Malley M.A."/>
            <person name="Stajich J.E."/>
            <person name="Spatafora J.W."/>
            <person name="Visel A."/>
            <person name="Grigoriev I.V."/>
        </authorList>
    </citation>
    <scope>NUCLEOTIDE SEQUENCE [LARGE SCALE GENOMIC DNA]</scope>
    <source>
        <strain evidence="5 6">NRRL 1336</strain>
    </source>
</reference>
<dbReference type="Pfam" id="PF00704">
    <property type="entry name" value="Glyco_hydro_18"/>
    <property type="match status" value="1"/>
</dbReference>
<comment type="caution">
    <text evidence="5">The sequence shown here is derived from an EMBL/GenBank/DDBJ whole genome shotgun (WGS) entry which is preliminary data.</text>
</comment>
<dbReference type="InterPro" id="IPR011583">
    <property type="entry name" value="Chitinase_II/V-like_cat"/>
</dbReference>
<dbReference type="GO" id="GO:0008061">
    <property type="term" value="F:chitin binding"/>
    <property type="evidence" value="ECO:0007669"/>
    <property type="project" value="InterPro"/>
</dbReference>